<accession>A0A9P6H8D8</accession>
<dbReference type="CDD" id="cd18186">
    <property type="entry name" value="BTB_POZ_ZBTB_KLHL-like"/>
    <property type="match status" value="1"/>
</dbReference>
<dbReference type="PROSITE" id="PS50097">
    <property type="entry name" value="BTB"/>
    <property type="match status" value="1"/>
</dbReference>
<dbReference type="InterPro" id="IPR051481">
    <property type="entry name" value="BTB-POZ/Galectin-3-binding"/>
</dbReference>
<dbReference type="SUPFAM" id="SSF54695">
    <property type="entry name" value="POZ domain"/>
    <property type="match status" value="1"/>
</dbReference>
<dbReference type="InterPro" id="IPR011333">
    <property type="entry name" value="SKP1/BTB/POZ_sf"/>
</dbReference>
<protein>
    <recommendedName>
        <fullName evidence="1">BTB domain-containing protein</fullName>
    </recommendedName>
</protein>
<dbReference type="EMBL" id="WIUZ02000013">
    <property type="protein sequence ID" value="KAF9781556.1"/>
    <property type="molecule type" value="Genomic_DNA"/>
</dbReference>
<keyword evidence="3" id="KW-1185">Reference proteome</keyword>
<dbReference type="InterPro" id="IPR000210">
    <property type="entry name" value="BTB/POZ_dom"/>
</dbReference>
<dbReference type="Gene3D" id="3.30.710.10">
    <property type="entry name" value="Potassium Channel Kv1.1, Chain A"/>
    <property type="match status" value="1"/>
</dbReference>
<dbReference type="OrthoDB" id="3164835at2759"/>
<reference evidence="2" key="1">
    <citation type="journal article" date="2020" name="Nat. Commun.">
        <title>Large-scale genome sequencing of mycorrhizal fungi provides insights into the early evolution of symbiotic traits.</title>
        <authorList>
            <person name="Miyauchi S."/>
            <person name="Kiss E."/>
            <person name="Kuo A."/>
            <person name="Drula E."/>
            <person name="Kohler A."/>
            <person name="Sanchez-Garcia M."/>
            <person name="Morin E."/>
            <person name="Andreopoulos B."/>
            <person name="Barry K.W."/>
            <person name="Bonito G."/>
            <person name="Buee M."/>
            <person name="Carver A."/>
            <person name="Chen C."/>
            <person name="Cichocki N."/>
            <person name="Clum A."/>
            <person name="Culley D."/>
            <person name="Crous P.W."/>
            <person name="Fauchery L."/>
            <person name="Girlanda M."/>
            <person name="Hayes R.D."/>
            <person name="Keri Z."/>
            <person name="LaButti K."/>
            <person name="Lipzen A."/>
            <person name="Lombard V."/>
            <person name="Magnuson J."/>
            <person name="Maillard F."/>
            <person name="Murat C."/>
            <person name="Nolan M."/>
            <person name="Ohm R.A."/>
            <person name="Pangilinan J."/>
            <person name="Pereira M.F."/>
            <person name="Perotto S."/>
            <person name="Peter M."/>
            <person name="Pfister S."/>
            <person name="Riley R."/>
            <person name="Sitrit Y."/>
            <person name="Stielow J.B."/>
            <person name="Szollosi G."/>
            <person name="Zifcakova L."/>
            <person name="Stursova M."/>
            <person name="Spatafora J.W."/>
            <person name="Tedersoo L."/>
            <person name="Vaario L.M."/>
            <person name="Yamada A."/>
            <person name="Yan M."/>
            <person name="Wang P."/>
            <person name="Xu J."/>
            <person name="Bruns T."/>
            <person name="Baldrian P."/>
            <person name="Vilgalys R."/>
            <person name="Dunand C."/>
            <person name="Henrissat B."/>
            <person name="Grigoriev I.V."/>
            <person name="Hibbett D."/>
            <person name="Nagy L.G."/>
            <person name="Martin F.M."/>
        </authorList>
    </citation>
    <scope>NUCLEOTIDE SEQUENCE</scope>
    <source>
        <strain evidence="2">UH-Tt-Lm1</strain>
    </source>
</reference>
<dbReference type="AlphaFoldDB" id="A0A9P6H8D8"/>
<name>A0A9P6H8D8_9AGAM</name>
<dbReference type="SMART" id="SM00225">
    <property type="entry name" value="BTB"/>
    <property type="match status" value="1"/>
</dbReference>
<organism evidence="2 3">
    <name type="scientific">Thelephora terrestris</name>
    <dbReference type="NCBI Taxonomy" id="56493"/>
    <lineage>
        <taxon>Eukaryota</taxon>
        <taxon>Fungi</taxon>
        <taxon>Dikarya</taxon>
        <taxon>Basidiomycota</taxon>
        <taxon>Agaricomycotina</taxon>
        <taxon>Agaricomycetes</taxon>
        <taxon>Thelephorales</taxon>
        <taxon>Thelephoraceae</taxon>
        <taxon>Thelephora</taxon>
    </lineage>
</organism>
<feature type="domain" description="BTB" evidence="1">
    <location>
        <begin position="9"/>
        <end position="72"/>
    </location>
</feature>
<dbReference type="Pfam" id="PF00651">
    <property type="entry name" value="BTB"/>
    <property type="match status" value="1"/>
</dbReference>
<gene>
    <name evidence="2" type="ORF">BJ322DRAFT_230354</name>
</gene>
<evidence type="ECO:0000313" key="3">
    <source>
        <dbReference type="Proteomes" id="UP000736335"/>
    </source>
</evidence>
<comment type="caution">
    <text evidence="2">The sequence shown here is derived from an EMBL/GenBank/DDBJ whole genome shotgun (WGS) entry which is preliminary data.</text>
</comment>
<proteinExistence type="predicted"/>
<sequence>MEWQNPPDADVILRASGGKEFHAHKLVLSLASPIFRDVFSLALPTKTEPAKPPIVDVHDPPEALEIFLQIIYPMRNPSINDPQTLASVLRLADKYDAKAVLDARKDYALSIPIDPPPIHLYVVFSACGREKEAEAAARRVPFTSLAVLSGPLLPLMTVDSRTLPTADRVHGY</sequence>
<dbReference type="PANTHER" id="PTHR24410">
    <property type="entry name" value="HL07962P-RELATED"/>
    <property type="match status" value="1"/>
</dbReference>
<evidence type="ECO:0000313" key="2">
    <source>
        <dbReference type="EMBL" id="KAF9781556.1"/>
    </source>
</evidence>
<dbReference type="PANTHER" id="PTHR24410:SF23">
    <property type="entry name" value="BTB DOMAIN-CONTAINING PROTEIN-RELATED"/>
    <property type="match status" value="1"/>
</dbReference>
<reference evidence="2" key="2">
    <citation type="submission" date="2020-11" db="EMBL/GenBank/DDBJ databases">
        <authorList>
            <consortium name="DOE Joint Genome Institute"/>
            <person name="Kuo A."/>
            <person name="Miyauchi S."/>
            <person name="Kiss E."/>
            <person name="Drula E."/>
            <person name="Kohler A."/>
            <person name="Sanchez-Garcia M."/>
            <person name="Andreopoulos B."/>
            <person name="Barry K.W."/>
            <person name="Bonito G."/>
            <person name="Buee M."/>
            <person name="Carver A."/>
            <person name="Chen C."/>
            <person name="Cichocki N."/>
            <person name="Clum A."/>
            <person name="Culley D."/>
            <person name="Crous P.W."/>
            <person name="Fauchery L."/>
            <person name="Girlanda M."/>
            <person name="Hayes R."/>
            <person name="Keri Z."/>
            <person name="Labutti K."/>
            <person name="Lipzen A."/>
            <person name="Lombard V."/>
            <person name="Magnuson J."/>
            <person name="Maillard F."/>
            <person name="Morin E."/>
            <person name="Murat C."/>
            <person name="Nolan M."/>
            <person name="Ohm R."/>
            <person name="Pangilinan J."/>
            <person name="Pereira M."/>
            <person name="Perotto S."/>
            <person name="Peter M."/>
            <person name="Riley R."/>
            <person name="Sitrit Y."/>
            <person name="Stielow B."/>
            <person name="Szollosi G."/>
            <person name="Zifcakova L."/>
            <person name="Stursova M."/>
            <person name="Spatafora J.W."/>
            <person name="Tedersoo L."/>
            <person name="Vaario L.-M."/>
            <person name="Yamada A."/>
            <person name="Yan M."/>
            <person name="Wang P."/>
            <person name="Xu J."/>
            <person name="Bruns T."/>
            <person name="Baldrian P."/>
            <person name="Vilgalys R."/>
            <person name="Henrissat B."/>
            <person name="Grigoriev I.V."/>
            <person name="Hibbett D."/>
            <person name="Nagy L.G."/>
            <person name="Martin F.M."/>
        </authorList>
    </citation>
    <scope>NUCLEOTIDE SEQUENCE</scope>
    <source>
        <strain evidence="2">UH-Tt-Lm1</strain>
    </source>
</reference>
<evidence type="ECO:0000259" key="1">
    <source>
        <dbReference type="PROSITE" id="PS50097"/>
    </source>
</evidence>
<dbReference type="Proteomes" id="UP000736335">
    <property type="component" value="Unassembled WGS sequence"/>
</dbReference>